<evidence type="ECO:0000259" key="1">
    <source>
        <dbReference type="Pfam" id="PF17131"/>
    </source>
</evidence>
<dbReference type="Gene3D" id="2.50.20.10">
    <property type="entry name" value="Lipoprotein localisation LolA/LolB/LppX"/>
    <property type="match status" value="1"/>
</dbReference>
<name>F8TTH5_9BACT</name>
<dbReference type="EMBL" id="JF342590">
    <property type="protein sequence ID" value="AEH26486.1"/>
    <property type="molecule type" value="Genomic_DNA"/>
</dbReference>
<feature type="domain" description="Uncharacterized protein TP-0789" evidence="1">
    <location>
        <begin position="82"/>
        <end position="263"/>
    </location>
</feature>
<organism evidence="2">
    <name type="scientific">uncultured Acidobacteria bacterium A3</name>
    <dbReference type="NCBI Taxonomy" id="1036853"/>
    <lineage>
        <taxon>Bacteria</taxon>
        <taxon>Pseudomonadati</taxon>
        <taxon>Acidobacteriota</taxon>
        <taxon>environmental samples</taxon>
    </lineage>
</organism>
<proteinExistence type="predicted"/>
<dbReference type="Pfam" id="PF17131">
    <property type="entry name" value="LolA_like"/>
    <property type="match status" value="1"/>
</dbReference>
<accession>F8TTH5</accession>
<sequence>MRLWYVLTVAGAAAITALGSGGGIAAQTLSPRSLVETAYEQKRVPRMRTEIRMTIVDGGRQWQRTATLEAKQGKTGTQVQRFTFRTPADLAGSSVLTEEEGGGDPAQWVYIPAYHTVRRIAASQRGEAYLGTDYFYEDVLDRRWNDYAYKDLGRDTVDGVSVTRVEAAPASEEARRASPYSRTIYFVDPARKVVVREEYFDAAGKLLKRLTNATLGHYGRYQLWDEATMENVQTGHQTISKVTKREVDVAIPDDTFTVRALKRPR</sequence>
<dbReference type="AlphaFoldDB" id="F8TTH5"/>
<evidence type="ECO:0000313" key="2">
    <source>
        <dbReference type="EMBL" id="AEH26486.1"/>
    </source>
</evidence>
<dbReference type="CDD" id="cd16329">
    <property type="entry name" value="LolA_like"/>
    <property type="match status" value="1"/>
</dbReference>
<dbReference type="InterPro" id="IPR033399">
    <property type="entry name" value="TP_0789-like"/>
</dbReference>
<protein>
    <recommendedName>
        <fullName evidence="1">Uncharacterized protein TP-0789 domain-containing protein</fullName>
    </recommendedName>
</protein>
<reference evidence="2" key="1">
    <citation type="journal article" date="2011" name="FEMS Microbiol. Ecol.">
        <title>Polyketide synthase pathways identified from a metagenomic library are derived from soil Acidobacteria.</title>
        <authorList>
            <person name="Parsley L.C."/>
            <person name="Linneman J."/>
            <person name="Goode A.M."/>
            <person name="Becklund K."/>
            <person name="George I."/>
            <person name="Goodman R.M."/>
            <person name="Lopanik N.B."/>
            <person name="Liles M.R."/>
        </authorList>
    </citation>
    <scope>NUCLEOTIDE SEQUENCE</scope>
</reference>